<feature type="coiled-coil region" evidence="1">
    <location>
        <begin position="467"/>
        <end position="501"/>
    </location>
</feature>
<dbReference type="EMBL" id="JAPMSZ010000004">
    <property type="protein sequence ID" value="KAJ5105390.1"/>
    <property type="molecule type" value="Genomic_DNA"/>
</dbReference>
<keyword evidence="3" id="KW-1185">Reference proteome</keyword>
<sequence length="568" mass="64977">MDFCSFLLRVLWDVFETLFCPNVDIEDMDDDDHPYLFFALALAVAFAIDSAAKWWSEKSTQKGGTSIHLSNGTLPAGLIPSSSEARLLAAHRQLEAELAKEKSERLAQAQELDKTKKDLAQFQAYAKHLEQNAKPNGWHQDGERLSSALQSEVERKNRLIRDYAVSLEKAKQEARSARACHRNCLLAAPKPAQIEESEPSLPAPRALAMVGTLTKKLETANSSWLKHFDDYEAGFVEQHDAKSSECDELYNRLSSTFPQVDALMEARPFLEFAQELEEQAVRYCETTLAERMTFMTEAHEARMASALAQQREALQAEKEIALRDLRSALTEDHERIVEEVKAKVTEDAAAAKGQAMMGMSTAHAKTLDQIKSDYEREHNRILVQVKEEAYYERKQALDNLEAQWKQGHRESLEALKEHCDRQMAEVVKDKDAITQELHNYRQEVAQNFDKGEWIVDDGLPSYETMRVEELEIETKALQSQNKHLEEQVEDLKIRLDEQKFETAVQSAKHGKWKQRFRIESFDKECVEQEKEHVEVFQKILIDVIKQFSQAVPDPPDEVAVLMKGLNLE</sequence>
<reference evidence="2" key="2">
    <citation type="journal article" date="2023" name="IMA Fungus">
        <title>Comparative genomic study of the Penicillium genus elucidates a diverse pangenome and 15 lateral gene transfer events.</title>
        <authorList>
            <person name="Petersen C."/>
            <person name="Sorensen T."/>
            <person name="Nielsen M.R."/>
            <person name="Sondergaard T.E."/>
            <person name="Sorensen J.L."/>
            <person name="Fitzpatrick D.A."/>
            <person name="Frisvad J.C."/>
            <person name="Nielsen K.L."/>
        </authorList>
    </citation>
    <scope>NUCLEOTIDE SEQUENCE</scope>
    <source>
        <strain evidence="2">IBT 34128</strain>
    </source>
</reference>
<dbReference type="RefSeq" id="XP_056514386.1">
    <property type="nucleotide sequence ID" value="XM_056653319.1"/>
</dbReference>
<proteinExistence type="predicted"/>
<evidence type="ECO:0000313" key="2">
    <source>
        <dbReference type="EMBL" id="KAJ5105390.1"/>
    </source>
</evidence>
<evidence type="ECO:0000313" key="3">
    <source>
        <dbReference type="Proteomes" id="UP001141434"/>
    </source>
</evidence>
<dbReference type="Proteomes" id="UP001141434">
    <property type="component" value="Unassembled WGS sequence"/>
</dbReference>
<accession>A0A9W9KGA8</accession>
<feature type="coiled-coil region" evidence="1">
    <location>
        <begin position="304"/>
        <end position="331"/>
    </location>
</feature>
<name>A0A9W9KGA8_9EURO</name>
<keyword evidence="1" id="KW-0175">Coiled coil</keyword>
<dbReference type="GeneID" id="81392487"/>
<protein>
    <submittedName>
        <fullName evidence="2">Uncharacterized protein</fullName>
    </submittedName>
</protein>
<reference evidence="2" key="1">
    <citation type="submission" date="2022-11" db="EMBL/GenBank/DDBJ databases">
        <authorList>
            <person name="Petersen C."/>
        </authorList>
    </citation>
    <scope>NUCLEOTIDE SEQUENCE</scope>
    <source>
        <strain evidence="2">IBT 34128</strain>
    </source>
</reference>
<evidence type="ECO:0000256" key="1">
    <source>
        <dbReference type="SAM" id="Coils"/>
    </source>
</evidence>
<organism evidence="2 3">
    <name type="scientific">Penicillium alfredii</name>
    <dbReference type="NCBI Taxonomy" id="1506179"/>
    <lineage>
        <taxon>Eukaryota</taxon>
        <taxon>Fungi</taxon>
        <taxon>Dikarya</taxon>
        <taxon>Ascomycota</taxon>
        <taxon>Pezizomycotina</taxon>
        <taxon>Eurotiomycetes</taxon>
        <taxon>Eurotiomycetidae</taxon>
        <taxon>Eurotiales</taxon>
        <taxon>Aspergillaceae</taxon>
        <taxon>Penicillium</taxon>
    </lineage>
</organism>
<feature type="coiled-coil region" evidence="1">
    <location>
        <begin position="84"/>
        <end position="173"/>
    </location>
</feature>
<comment type="caution">
    <text evidence="2">The sequence shown here is derived from an EMBL/GenBank/DDBJ whole genome shotgun (WGS) entry which is preliminary data.</text>
</comment>
<dbReference type="AlphaFoldDB" id="A0A9W9KGA8"/>
<gene>
    <name evidence="2" type="ORF">NUU61_002737</name>
</gene>